<gene>
    <name evidence="2" type="ORF">Pan54_04950</name>
</gene>
<dbReference type="Gene3D" id="3.40.720.10">
    <property type="entry name" value="Alkaline Phosphatase, subunit A"/>
    <property type="match status" value="1"/>
</dbReference>
<comment type="caution">
    <text evidence="2">The sequence shown here is derived from an EMBL/GenBank/DDBJ whole genome shotgun (WGS) entry which is preliminary data.</text>
</comment>
<keyword evidence="3" id="KW-1185">Reference proteome</keyword>
<dbReference type="AlphaFoldDB" id="A0A5C5XC88"/>
<feature type="region of interest" description="Disordered" evidence="1">
    <location>
        <begin position="19"/>
        <end position="44"/>
    </location>
</feature>
<sequence length="209" mass="23008">MTSSERSLTRWIRNLNGFRSRSKVSKSKASRHNGSLRTNGIGKRRDGSGYSLISTLIPTVRSPLMSTASSRNSKRSMIIGENSLREKRALTPGKKVERTPTGHLPRDKPNIVLIFADDLGIEAFNACGGRGVRTPHLDKLATTNVTFENATRKDLLWALSHPTSIIGSDAFPAISKQDGSFARDWDTPFDSGRDSLVFLNGKQSFKSAF</sequence>
<protein>
    <submittedName>
        <fullName evidence="2">Uncharacterized protein</fullName>
    </submittedName>
</protein>
<dbReference type="InterPro" id="IPR017850">
    <property type="entry name" value="Alkaline_phosphatase_core_sf"/>
</dbReference>
<evidence type="ECO:0000256" key="1">
    <source>
        <dbReference type="SAM" id="MobiDB-lite"/>
    </source>
</evidence>
<dbReference type="Proteomes" id="UP000316095">
    <property type="component" value="Unassembled WGS sequence"/>
</dbReference>
<reference evidence="2 3" key="1">
    <citation type="submission" date="2019-02" db="EMBL/GenBank/DDBJ databases">
        <title>Deep-cultivation of Planctomycetes and their phenomic and genomic characterization uncovers novel biology.</title>
        <authorList>
            <person name="Wiegand S."/>
            <person name="Jogler M."/>
            <person name="Boedeker C."/>
            <person name="Pinto D."/>
            <person name="Vollmers J."/>
            <person name="Rivas-Marin E."/>
            <person name="Kohn T."/>
            <person name="Peeters S.H."/>
            <person name="Heuer A."/>
            <person name="Rast P."/>
            <person name="Oberbeckmann S."/>
            <person name="Bunk B."/>
            <person name="Jeske O."/>
            <person name="Meyerdierks A."/>
            <person name="Storesund J.E."/>
            <person name="Kallscheuer N."/>
            <person name="Luecker S."/>
            <person name="Lage O.M."/>
            <person name="Pohl T."/>
            <person name="Merkel B.J."/>
            <person name="Hornburger P."/>
            <person name="Mueller R.-W."/>
            <person name="Bruemmer F."/>
            <person name="Labrenz M."/>
            <person name="Spormann A.M."/>
            <person name="Op Den Camp H."/>
            <person name="Overmann J."/>
            <person name="Amann R."/>
            <person name="Jetten M.S.M."/>
            <person name="Mascher T."/>
            <person name="Medema M.H."/>
            <person name="Devos D.P."/>
            <person name="Kaster A.-K."/>
            <person name="Ovreas L."/>
            <person name="Rohde M."/>
            <person name="Galperin M.Y."/>
            <person name="Jogler C."/>
        </authorList>
    </citation>
    <scope>NUCLEOTIDE SEQUENCE [LARGE SCALE GENOMIC DNA]</scope>
    <source>
        <strain evidence="2 3">Pan54</strain>
    </source>
</reference>
<name>A0A5C5XC88_9PLAN</name>
<organism evidence="2 3">
    <name type="scientific">Rubinisphaera italica</name>
    <dbReference type="NCBI Taxonomy" id="2527969"/>
    <lineage>
        <taxon>Bacteria</taxon>
        <taxon>Pseudomonadati</taxon>
        <taxon>Planctomycetota</taxon>
        <taxon>Planctomycetia</taxon>
        <taxon>Planctomycetales</taxon>
        <taxon>Planctomycetaceae</taxon>
        <taxon>Rubinisphaera</taxon>
    </lineage>
</organism>
<proteinExistence type="predicted"/>
<feature type="compositionally biased region" description="Basic residues" evidence="1">
    <location>
        <begin position="20"/>
        <end position="31"/>
    </location>
</feature>
<dbReference type="SUPFAM" id="SSF53649">
    <property type="entry name" value="Alkaline phosphatase-like"/>
    <property type="match status" value="1"/>
</dbReference>
<evidence type="ECO:0000313" key="2">
    <source>
        <dbReference type="EMBL" id="TWT59785.1"/>
    </source>
</evidence>
<accession>A0A5C5XC88</accession>
<evidence type="ECO:0000313" key="3">
    <source>
        <dbReference type="Proteomes" id="UP000316095"/>
    </source>
</evidence>
<dbReference type="EMBL" id="SJPG01000001">
    <property type="protein sequence ID" value="TWT59785.1"/>
    <property type="molecule type" value="Genomic_DNA"/>
</dbReference>